<evidence type="ECO:0000313" key="1">
    <source>
        <dbReference type="EMBL" id="JAH04836.1"/>
    </source>
</evidence>
<reference evidence="1" key="2">
    <citation type="journal article" date="2015" name="Fish Shellfish Immunol.">
        <title>Early steps in the European eel (Anguilla anguilla)-Vibrio vulnificus interaction in the gills: Role of the RtxA13 toxin.</title>
        <authorList>
            <person name="Callol A."/>
            <person name="Pajuelo D."/>
            <person name="Ebbesson L."/>
            <person name="Teles M."/>
            <person name="MacKenzie S."/>
            <person name="Amaro C."/>
        </authorList>
    </citation>
    <scope>NUCLEOTIDE SEQUENCE</scope>
</reference>
<accession>A0A0E9PJP0</accession>
<protein>
    <submittedName>
        <fullName evidence="1">Uncharacterized protein</fullName>
    </submittedName>
</protein>
<reference evidence="1" key="1">
    <citation type="submission" date="2014-11" db="EMBL/GenBank/DDBJ databases">
        <authorList>
            <person name="Amaro Gonzalez C."/>
        </authorList>
    </citation>
    <scope>NUCLEOTIDE SEQUENCE</scope>
</reference>
<dbReference type="AlphaFoldDB" id="A0A0E9PJP0"/>
<name>A0A0E9PJP0_ANGAN</name>
<organism evidence="1">
    <name type="scientific">Anguilla anguilla</name>
    <name type="common">European freshwater eel</name>
    <name type="synonym">Muraena anguilla</name>
    <dbReference type="NCBI Taxonomy" id="7936"/>
    <lineage>
        <taxon>Eukaryota</taxon>
        <taxon>Metazoa</taxon>
        <taxon>Chordata</taxon>
        <taxon>Craniata</taxon>
        <taxon>Vertebrata</taxon>
        <taxon>Euteleostomi</taxon>
        <taxon>Actinopterygii</taxon>
        <taxon>Neopterygii</taxon>
        <taxon>Teleostei</taxon>
        <taxon>Anguilliformes</taxon>
        <taxon>Anguillidae</taxon>
        <taxon>Anguilla</taxon>
    </lineage>
</organism>
<sequence>MICSCKLMNRFLNDTFSLKRYRGVTRGLFSFLTRNMGTVKQAFL</sequence>
<dbReference type="EMBL" id="GBXM01103741">
    <property type="protein sequence ID" value="JAH04836.1"/>
    <property type="molecule type" value="Transcribed_RNA"/>
</dbReference>
<proteinExistence type="predicted"/>